<keyword evidence="2" id="KW-0805">Transcription regulation</keyword>
<dbReference type="CDD" id="cd06170">
    <property type="entry name" value="LuxR_C_like"/>
    <property type="match status" value="1"/>
</dbReference>
<proteinExistence type="predicted"/>
<evidence type="ECO:0000256" key="2">
    <source>
        <dbReference type="ARBA" id="ARBA00023015"/>
    </source>
</evidence>
<accession>A0A2H1IZD0</accession>
<dbReference type="InterPro" id="IPR058245">
    <property type="entry name" value="NreC/VraR/RcsB-like_REC"/>
</dbReference>
<protein>
    <submittedName>
        <fullName evidence="9">Two component transcriptional regulator, LuxR family</fullName>
    </submittedName>
</protein>
<dbReference type="Pfam" id="PF00072">
    <property type="entry name" value="Response_reg"/>
    <property type="match status" value="1"/>
</dbReference>
<dbReference type="AlphaFoldDB" id="A0A2H1IZD0"/>
<feature type="region of interest" description="Disordered" evidence="6">
    <location>
        <begin position="1"/>
        <end position="38"/>
    </location>
</feature>
<evidence type="ECO:0000259" key="8">
    <source>
        <dbReference type="PROSITE" id="PS50110"/>
    </source>
</evidence>
<name>A0A2H1IZD0_BREAU</name>
<dbReference type="InterPro" id="IPR039420">
    <property type="entry name" value="WalR-like"/>
</dbReference>
<dbReference type="SUPFAM" id="SSF52172">
    <property type="entry name" value="CheY-like"/>
    <property type="match status" value="1"/>
</dbReference>
<dbReference type="PROSITE" id="PS50043">
    <property type="entry name" value="HTH_LUXR_2"/>
    <property type="match status" value="1"/>
</dbReference>
<dbReference type="RefSeq" id="WP_101584469.1">
    <property type="nucleotide sequence ID" value="NZ_BJME01000015.1"/>
</dbReference>
<feature type="domain" description="Response regulatory" evidence="8">
    <location>
        <begin position="40"/>
        <end position="156"/>
    </location>
</feature>
<feature type="domain" description="HTH luxR-type" evidence="7">
    <location>
        <begin position="184"/>
        <end position="249"/>
    </location>
</feature>
<dbReference type="Gene3D" id="3.40.50.2300">
    <property type="match status" value="1"/>
</dbReference>
<evidence type="ECO:0000259" key="7">
    <source>
        <dbReference type="PROSITE" id="PS50043"/>
    </source>
</evidence>
<reference evidence="9 11" key="2">
    <citation type="submission" date="2017-03" db="EMBL/GenBank/DDBJ databases">
        <authorList>
            <person name="Afonso C.L."/>
            <person name="Miller P.J."/>
            <person name="Scott M.A."/>
            <person name="Spackman E."/>
            <person name="Goraichik I."/>
            <person name="Dimitrov K.M."/>
            <person name="Suarez D.L."/>
            <person name="Swayne D.E."/>
        </authorList>
    </citation>
    <scope>NUCLEOTIDE SEQUENCE [LARGE SCALE GENOMIC DNA]</scope>
    <source>
        <strain evidence="9">6</strain>
        <strain evidence="11">6(3)</strain>
        <strain evidence="10">ATCC 9175</strain>
    </source>
</reference>
<dbReference type="GO" id="GO:0000160">
    <property type="term" value="P:phosphorelay signal transduction system"/>
    <property type="evidence" value="ECO:0007669"/>
    <property type="project" value="InterPro"/>
</dbReference>
<dbReference type="GO" id="GO:0006355">
    <property type="term" value="P:regulation of DNA-templated transcription"/>
    <property type="evidence" value="ECO:0007669"/>
    <property type="project" value="InterPro"/>
</dbReference>
<dbReference type="PROSITE" id="PS50110">
    <property type="entry name" value="RESPONSE_REGULATORY"/>
    <property type="match status" value="1"/>
</dbReference>
<evidence type="ECO:0000256" key="3">
    <source>
        <dbReference type="ARBA" id="ARBA00023125"/>
    </source>
</evidence>
<keyword evidence="1 5" id="KW-0597">Phosphoprotein</keyword>
<dbReference type="GO" id="GO:0003677">
    <property type="term" value="F:DNA binding"/>
    <property type="evidence" value="ECO:0007669"/>
    <property type="project" value="UniProtKB-KW"/>
</dbReference>
<dbReference type="Proteomes" id="UP000234327">
    <property type="component" value="Unassembled WGS sequence"/>
</dbReference>
<evidence type="ECO:0000313" key="10">
    <source>
        <dbReference type="EMBL" id="SMX95629.1"/>
    </source>
</evidence>
<dbReference type="PROSITE" id="PS00622">
    <property type="entry name" value="HTH_LUXR_1"/>
    <property type="match status" value="1"/>
</dbReference>
<evidence type="ECO:0000313" key="9">
    <source>
        <dbReference type="EMBL" id="SMX80534.1"/>
    </source>
</evidence>
<dbReference type="Proteomes" id="UP000234525">
    <property type="component" value="Unassembled WGS sequence"/>
</dbReference>
<sequence>MTNLGNGDEWRSAGEGSAVGSGRRSADDGAGGDRASEPTTVLIVDDEPLIRSGIRAILGSDPGIAVSGEAADGREAVSKIVALRPRVVLLDIRMPNLDGLEAIPEILRTRPETRIVMLTTFGEDAYIAQALETGAVGFLLKASDPRELLDAVHAAADGAAYLSPRVAHRVIDRFRSGPRPDAAAQESIAALSTRERDVLALVGAGRANSEVARELYLTEGTVKGYVSAILSKLGAENRVQAAILAHRAGIIPEVEE</sequence>
<evidence type="ECO:0000256" key="5">
    <source>
        <dbReference type="PROSITE-ProRule" id="PRU00169"/>
    </source>
</evidence>
<dbReference type="SMART" id="SM00448">
    <property type="entry name" value="REC"/>
    <property type="match status" value="1"/>
</dbReference>
<gene>
    <name evidence="10" type="ORF">BAUR9175_03209</name>
    <name evidence="9" type="ORF">BAURA63_01713</name>
</gene>
<dbReference type="SMART" id="SM00421">
    <property type="entry name" value="HTH_LUXR"/>
    <property type="match status" value="1"/>
</dbReference>
<evidence type="ECO:0000256" key="1">
    <source>
        <dbReference type="ARBA" id="ARBA00022553"/>
    </source>
</evidence>
<evidence type="ECO:0000256" key="6">
    <source>
        <dbReference type="SAM" id="MobiDB-lite"/>
    </source>
</evidence>
<dbReference type="SUPFAM" id="SSF46894">
    <property type="entry name" value="C-terminal effector domain of the bipartite response regulators"/>
    <property type="match status" value="1"/>
</dbReference>
<dbReference type="PANTHER" id="PTHR43214:SF24">
    <property type="entry name" value="TRANSCRIPTIONAL REGULATORY PROTEIN NARL-RELATED"/>
    <property type="match status" value="1"/>
</dbReference>
<organism evidence="9 11">
    <name type="scientific">Brevibacterium aurantiacum</name>
    <dbReference type="NCBI Taxonomy" id="273384"/>
    <lineage>
        <taxon>Bacteria</taxon>
        <taxon>Bacillati</taxon>
        <taxon>Actinomycetota</taxon>
        <taxon>Actinomycetes</taxon>
        <taxon>Micrococcales</taxon>
        <taxon>Brevibacteriaceae</taxon>
        <taxon>Brevibacterium</taxon>
    </lineage>
</organism>
<reference evidence="12" key="1">
    <citation type="submission" date="2017-03" db="EMBL/GenBank/DDBJ databases">
        <authorList>
            <person name="Monnet C."/>
        </authorList>
    </citation>
    <scope>NUCLEOTIDE SEQUENCE [LARGE SCALE GENOMIC DNA]</scope>
    <source>
        <strain evidence="12">ATCC 9175</strain>
    </source>
</reference>
<evidence type="ECO:0000313" key="11">
    <source>
        <dbReference type="Proteomes" id="UP000234327"/>
    </source>
</evidence>
<dbReference type="EMBL" id="FXZB01000026">
    <property type="protein sequence ID" value="SMX95629.1"/>
    <property type="molecule type" value="Genomic_DNA"/>
</dbReference>
<evidence type="ECO:0000313" key="12">
    <source>
        <dbReference type="Proteomes" id="UP000234525"/>
    </source>
</evidence>
<evidence type="ECO:0000256" key="4">
    <source>
        <dbReference type="ARBA" id="ARBA00023163"/>
    </source>
</evidence>
<keyword evidence="4" id="KW-0804">Transcription</keyword>
<dbReference type="InterPro" id="IPR000792">
    <property type="entry name" value="Tscrpt_reg_LuxR_C"/>
</dbReference>
<dbReference type="EMBL" id="FXYZ01000006">
    <property type="protein sequence ID" value="SMX80534.1"/>
    <property type="molecule type" value="Genomic_DNA"/>
</dbReference>
<dbReference type="CDD" id="cd17535">
    <property type="entry name" value="REC_NarL-like"/>
    <property type="match status" value="1"/>
</dbReference>
<dbReference type="InterPro" id="IPR016032">
    <property type="entry name" value="Sig_transdc_resp-reg_C-effctor"/>
</dbReference>
<keyword evidence="12" id="KW-1185">Reference proteome</keyword>
<dbReference type="PRINTS" id="PR00038">
    <property type="entry name" value="HTHLUXR"/>
</dbReference>
<feature type="modified residue" description="4-aspartylphosphate" evidence="5">
    <location>
        <position position="91"/>
    </location>
</feature>
<dbReference type="InterPro" id="IPR001789">
    <property type="entry name" value="Sig_transdc_resp-reg_receiver"/>
</dbReference>
<dbReference type="Pfam" id="PF00196">
    <property type="entry name" value="GerE"/>
    <property type="match status" value="1"/>
</dbReference>
<dbReference type="InterPro" id="IPR011006">
    <property type="entry name" value="CheY-like_superfamily"/>
</dbReference>
<keyword evidence="3" id="KW-0238">DNA-binding</keyword>
<dbReference type="PANTHER" id="PTHR43214">
    <property type="entry name" value="TWO-COMPONENT RESPONSE REGULATOR"/>
    <property type="match status" value="1"/>
</dbReference>